<organism evidence="2 3">
    <name type="scientific">Ophiocordyceps australis</name>
    <dbReference type="NCBI Taxonomy" id="1399860"/>
    <lineage>
        <taxon>Eukaryota</taxon>
        <taxon>Fungi</taxon>
        <taxon>Dikarya</taxon>
        <taxon>Ascomycota</taxon>
        <taxon>Pezizomycotina</taxon>
        <taxon>Sordariomycetes</taxon>
        <taxon>Hypocreomycetidae</taxon>
        <taxon>Hypocreales</taxon>
        <taxon>Ophiocordycipitaceae</taxon>
        <taxon>Ophiocordyceps</taxon>
    </lineage>
</organism>
<dbReference type="Proteomes" id="UP000226192">
    <property type="component" value="Unassembled WGS sequence"/>
</dbReference>
<keyword evidence="3" id="KW-1185">Reference proteome</keyword>
<dbReference type="EMBL" id="NJET01000098">
    <property type="protein sequence ID" value="PHH61624.1"/>
    <property type="molecule type" value="Genomic_DNA"/>
</dbReference>
<sequence>MLVQHQTVMRRELDTQTMVGIVVIAIILVLTALAIAYYLCQRPRMHQRSSKPRRSPRRPFDWRVLSRGPDMGFCVDSRLGQQAFNNAPLYPDNRPRVYQVFNTDSANPVVVEQVHCR</sequence>
<evidence type="ECO:0000313" key="2">
    <source>
        <dbReference type="EMBL" id="PHH61624.1"/>
    </source>
</evidence>
<reference evidence="2 3" key="1">
    <citation type="submission" date="2017-06" db="EMBL/GenBank/DDBJ databases">
        <title>Ant-infecting Ophiocordyceps genomes reveal a high diversity of potential behavioral manipulation genes and a possible major role for enterotoxins.</title>
        <authorList>
            <person name="De Bekker C."/>
            <person name="Evans H.C."/>
            <person name="Brachmann A."/>
            <person name="Hughes D.P."/>
        </authorList>
    </citation>
    <scope>NUCLEOTIDE SEQUENCE [LARGE SCALE GENOMIC DNA]</scope>
    <source>
        <strain evidence="2 3">Map64</strain>
    </source>
</reference>
<feature type="transmembrane region" description="Helical" evidence="1">
    <location>
        <begin position="18"/>
        <end position="40"/>
    </location>
</feature>
<accession>A0A2C5Y3U2</accession>
<name>A0A2C5Y3U2_9HYPO</name>
<evidence type="ECO:0000256" key="1">
    <source>
        <dbReference type="SAM" id="Phobius"/>
    </source>
</evidence>
<comment type="caution">
    <text evidence="2">The sequence shown here is derived from an EMBL/GenBank/DDBJ whole genome shotgun (WGS) entry which is preliminary data.</text>
</comment>
<dbReference type="AlphaFoldDB" id="A0A2C5Y3U2"/>
<gene>
    <name evidence="2" type="ORF">CDD81_8139</name>
</gene>
<keyword evidence="1" id="KW-1133">Transmembrane helix</keyword>
<protein>
    <submittedName>
        <fullName evidence="2">Uncharacterized protein</fullName>
    </submittedName>
</protein>
<keyword evidence="1" id="KW-0472">Membrane</keyword>
<dbReference type="OrthoDB" id="10398929at2759"/>
<proteinExistence type="predicted"/>
<evidence type="ECO:0000313" key="3">
    <source>
        <dbReference type="Proteomes" id="UP000226192"/>
    </source>
</evidence>
<keyword evidence="1" id="KW-0812">Transmembrane</keyword>